<keyword evidence="1" id="KW-0472">Membrane</keyword>
<dbReference type="Proteomes" id="UP000199031">
    <property type="component" value="Unassembled WGS sequence"/>
</dbReference>
<proteinExistence type="predicted"/>
<keyword evidence="1" id="KW-0812">Transmembrane</keyword>
<dbReference type="EMBL" id="FOXQ01000018">
    <property type="protein sequence ID" value="SFQ53094.1"/>
    <property type="molecule type" value="Genomic_DNA"/>
</dbReference>
<evidence type="ECO:0000256" key="1">
    <source>
        <dbReference type="SAM" id="Phobius"/>
    </source>
</evidence>
<sequence length="144" mass="16288">MHPEQIFTAANTLAMAGWIILIFLPSWQASDKFITGIIITLMGLVYTWLMFTAFKPADIESFGSLSGVKKLFESDKLVVAGWVHYLAFDLLAGLFIKSNGVRYHINHWLLAPCMLLTFLFGPAGLLLYLIIRLIKTKHYFTGNF</sequence>
<dbReference type="Pfam" id="PF14108">
    <property type="entry name" value="ABA4-like"/>
    <property type="match status" value="1"/>
</dbReference>
<evidence type="ECO:0000313" key="3">
    <source>
        <dbReference type="Proteomes" id="UP000199031"/>
    </source>
</evidence>
<evidence type="ECO:0008006" key="4">
    <source>
        <dbReference type="Google" id="ProtNLM"/>
    </source>
</evidence>
<gene>
    <name evidence="2" type="ORF">SAMN05444277_1188</name>
</gene>
<reference evidence="2 3" key="1">
    <citation type="submission" date="2016-10" db="EMBL/GenBank/DDBJ databases">
        <authorList>
            <person name="de Groot N.N."/>
        </authorList>
    </citation>
    <scope>NUCLEOTIDE SEQUENCE [LARGE SCALE GENOMIC DNA]</scope>
    <source>
        <strain evidence="2 3">DSM 28286</strain>
    </source>
</reference>
<keyword evidence="3" id="KW-1185">Reference proteome</keyword>
<accession>A0A1I5Z9J2</accession>
<dbReference type="InterPro" id="IPR025461">
    <property type="entry name" value="ABA4-like"/>
</dbReference>
<feature type="transmembrane region" description="Helical" evidence="1">
    <location>
        <begin position="6"/>
        <end position="24"/>
    </location>
</feature>
<feature type="transmembrane region" description="Helical" evidence="1">
    <location>
        <begin position="36"/>
        <end position="57"/>
    </location>
</feature>
<feature type="transmembrane region" description="Helical" evidence="1">
    <location>
        <begin position="108"/>
        <end position="131"/>
    </location>
</feature>
<organism evidence="2 3">
    <name type="scientific">Parafilimonas terrae</name>
    <dbReference type="NCBI Taxonomy" id="1465490"/>
    <lineage>
        <taxon>Bacteria</taxon>
        <taxon>Pseudomonadati</taxon>
        <taxon>Bacteroidota</taxon>
        <taxon>Chitinophagia</taxon>
        <taxon>Chitinophagales</taxon>
        <taxon>Chitinophagaceae</taxon>
        <taxon>Parafilimonas</taxon>
    </lineage>
</organism>
<name>A0A1I5Z9J2_9BACT</name>
<dbReference type="AlphaFoldDB" id="A0A1I5Z9J2"/>
<dbReference type="OrthoDB" id="345237at2"/>
<protein>
    <recommendedName>
        <fullName evidence="4">DUF4281 domain-containing protein</fullName>
    </recommendedName>
</protein>
<keyword evidence="1" id="KW-1133">Transmembrane helix</keyword>
<evidence type="ECO:0000313" key="2">
    <source>
        <dbReference type="EMBL" id="SFQ53094.1"/>
    </source>
</evidence>
<dbReference type="STRING" id="1465490.SAMN05444277_1188"/>
<feature type="transmembrane region" description="Helical" evidence="1">
    <location>
        <begin position="77"/>
        <end position="96"/>
    </location>
</feature>
<dbReference type="RefSeq" id="WP_090662902.1">
    <property type="nucleotide sequence ID" value="NZ_FOXQ01000018.1"/>
</dbReference>